<dbReference type="InterPro" id="IPR000305">
    <property type="entry name" value="GIY-YIG_endonuc"/>
</dbReference>
<evidence type="ECO:0000313" key="3">
    <source>
        <dbReference type="EMBL" id="KGN01247.1"/>
    </source>
</evidence>
<dbReference type="SMART" id="SM00465">
    <property type="entry name" value="GIYc"/>
    <property type="match status" value="1"/>
</dbReference>
<dbReference type="EMBL" id="JDRY01000008">
    <property type="protein sequence ID" value="KGN01247.1"/>
    <property type="molecule type" value="Genomic_DNA"/>
</dbReference>
<keyword evidence="3" id="KW-0540">Nuclease</keyword>
<dbReference type="Proteomes" id="UP000030014">
    <property type="component" value="Unassembled WGS sequence"/>
</dbReference>
<evidence type="ECO:0000259" key="2">
    <source>
        <dbReference type="PROSITE" id="PS50164"/>
    </source>
</evidence>
<evidence type="ECO:0000313" key="4">
    <source>
        <dbReference type="Proteomes" id="UP000030014"/>
    </source>
</evidence>
<dbReference type="PROSITE" id="PS50164">
    <property type="entry name" value="GIY_YIG"/>
    <property type="match status" value="1"/>
</dbReference>
<reference evidence="3 4" key="1">
    <citation type="submission" date="2014-01" db="EMBL/GenBank/DDBJ databases">
        <title>Plasmidome dynamics in the species complex Clostridium novyi sensu lato converts strains of independent lineages into distinctly different pathogens.</title>
        <authorList>
            <person name="Skarin H."/>
            <person name="Segerman B."/>
        </authorList>
    </citation>
    <scope>NUCLEOTIDE SEQUENCE [LARGE SCALE GENOMIC DNA]</scope>
    <source>
        <strain evidence="3 4">DC5</strain>
    </source>
</reference>
<name>A0A0A0IM49_CLOBO</name>
<gene>
    <name evidence="3" type="ORF">Z955_01555</name>
</gene>
<keyword evidence="3" id="KW-0255">Endonuclease</keyword>
<dbReference type="Pfam" id="PF01541">
    <property type="entry name" value="GIY-YIG"/>
    <property type="match status" value="1"/>
</dbReference>
<dbReference type="InterPro" id="IPR050190">
    <property type="entry name" value="UPF0213_domain"/>
</dbReference>
<evidence type="ECO:0000256" key="1">
    <source>
        <dbReference type="ARBA" id="ARBA00007435"/>
    </source>
</evidence>
<proteinExistence type="inferred from homology"/>
<dbReference type="SUPFAM" id="SSF82771">
    <property type="entry name" value="GIY-YIG endonuclease"/>
    <property type="match status" value="1"/>
</dbReference>
<dbReference type="Gene3D" id="3.40.1440.10">
    <property type="entry name" value="GIY-YIG endonuclease"/>
    <property type="match status" value="1"/>
</dbReference>
<dbReference type="PANTHER" id="PTHR34477:SF1">
    <property type="entry name" value="UPF0213 PROTEIN YHBQ"/>
    <property type="match status" value="1"/>
</dbReference>
<protein>
    <submittedName>
        <fullName evidence="3">Endonuclease containing a URI domain protein</fullName>
    </submittedName>
</protein>
<organism evidence="3 4">
    <name type="scientific">Clostridium botulinum C/D str. DC5</name>
    <dbReference type="NCBI Taxonomy" id="1443128"/>
    <lineage>
        <taxon>Bacteria</taxon>
        <taxon>Bacillati</taxon>
        <taxon>Bacillota</taxon>
        <taxon>Clostridia</taxon>
        <taxon>Eubacteriales</taxon>
        <taxon>Clostridiaceae</taxon>
        <taxon>Clostridium</taxon>
    </lineage>
</organism>
<dbReference type="RefSeq" id="WP_039257509.1">
    <property type="nucleotide sequence ID" value="NZ_JDRY01000008.1"/>
</dbReference>
<dbReference type="PANTHER" id="PTHR34477">
    <property type="entry name" value="UPF0213 PROTEIN YHBQ"/>
    <property type="match status" value="1"/>
</dbReference>
<comment type="similarity">
    <text evidence="1">Belongs to the UPF0213 family.</text>
</comment>
<dbReference type="AlphaFoldDB" id="A0A0A0IM49"/>
<dbReference type="CDD" id="cd10456">
    <property type="entry name" value="GIY-YIG_UPF0213"/>
    <property type="match status" value="1"/>
</dbReference>
<comment type="caution">
    <text evidence="3">The sequence shown here is derived from an EMBL/GenBank/DDBJ whole genome shotgun (WGS) entry which is preliminary data.</text>
</comment>
<feature type="domain" description="GIY-YIG" evidence="2">
    <location>
        <begin position="1"/>
        <end position="75"/>
    </location>
</feature>
<accession>A0A0A0IM49</accession>
<dbReference type="InterPro" id="IPR035901">
    <property type="entry name" value="GIY-YIG_endonuc_sf"/>
</dbReference>
<sequence length="79" mass="9363">MPYVYILECSDGTLYTGWTTDIGRRVKEHNNGKGAKYTKARRPVTLKYYEEFKTKNEAMKRECAIKRLTRKEKIELITK</sequence>
<keyword evidence="3" id="KW-0378">Hydrolase</keyword>
<dbReference type="GO" id="GO:0004519">
    <property type="term" value="F:endonuclease activity"/>
    <property type="evidence" value="ECO:0007669"/>
    <property type="project" value="UniProtKB-KW"/>
</dbReference>